<evidence type="ECO:0000256" key="5">
    <source>
        <dbReference type="ARBA" id="ARBA00023002"/>
    </source>
</evidence>
<dbReference type="GO" id="GO:0016709">
    <property type="term" value="F:oxidoreductase activity, acting on paired donors, with incorporation or reduction of molecular oxygen, NAD(P)H as one donor, and incorporation of one atom of oxygen"/>
    <property type="evidence" value="ECO:0007669"/>
    <property type="project" value="UniProtKB-ARBA"/>
</dbReference>
<feature type="domain" description="FAD-binding" evidence="6">
    <location>
        <begin position="190"/>
        <end position="396"/>
    </location>
</feature>
<dbReference type="HOGENOM" id="CLU_009665_9_2_1"/>
<dbReference type="InterPro" id="IPR036249">
    <property type="entry name" value="Thioredoxin-like_sf"/>
</dbReference>
<dbReference type="Pfam" id="PF01494">
    <property type="entry name" value="FAD_binding_3"/>
    <property type="match status" value="2"/>
</dbReference>
<organism>
    <name type="scientific">Serpula lacrymans var. lacrymans (strain S7.9)</name>
    <name type="common">Dry rot fungus</name>
    <dbReference type="NCBI Taxonomy" id="578457"/>
    <lineage>
        <taxon>Eukaryota</taxon>
        <taxon>Fungi</taxon>
        <taxon>Dikarya</taxon>
        <taxon>Basidiomycota</taxon>
        <taxon>Agaricomycotina</taxon>
        <taxon>Agaricomycetes</taxon>
        <taxon>Agaricomycetidae</taxon>
        <taxon>Boletales</taxon>
        <taxon>Coniophorineae</taxon>
        <taxon>Serpulaceae</taxon>
        <taxon>Serpula</taxon>
    </lineage>
</organism>
<dbReference type="InterPro" id="IPR036188">
    <property type="entry name" value="FAD/NAD-bd_sf"/>
</dbReference>
<protein>
    <recommendedName>
        <fullName evidence="9">FAD-binding domain-containing protein</fullName>
    </recommendedName>
</protein>
<reference evidence="8" key="1">
    <citation type="submission" date="2011-04" db="EMBL/GenBank/DDBJ databases">
        <title>Evolution of plant cell wall degrading machinery underlies the functional diversity of forest fungi.</title>
        <authorList>
            <consortium name="US DOE Joint Genome Institute (JGI-PGF)"/>
            <person name="Eastwood D.C."/>
            <person name="Floudas D."/>
            <person name="Binder M."/>
            <person name="Majcherczyk A."/>
            <person name="Schneider P."/>
            <person name="Aerts A."/>
            <person name="Asiegbu F.O."/>
            <person name="Baker S.E."/>
            <person name="Barry K."/>
            <person name="Bendiksby M."/>
            <person name="Blumentritt M."/>
            <person name="Coutinho P.M."/>
            <person name="Cullen D."/>
            <person name="Cullen D."/>
            <person name="Gathman A."/>
            <person name="Goodell B."/>
            <person name="Henrissat B."/>
            <person name="Ihrmark K."/>
            <person name="Kauserud H."/>
            <person name="Kohler A."/>
            <person name="LaButti K."/>
            <person name="Lapidus A."/>
            <person name="Lavin J.L."/>
            <person name="Lee Y.-H."/>
            <person name="Lindquist E."/>
            <person name="Lilly W."/>
            <person name="Lucas S."/>
            <person name="Morin E."/>
            <person name="Murat C."/>
            <person name="Oguiza J.A."/>
            <person name="Park J."/>
            <person name="Pisabarro A.G."/>
            <person name="Riley R."/>
            <person name="Rosling A."/>
            <person name="Salamov A."/>
            <person name="Schmidt O."/>
            <person name="Schmutz J."/>
            <person name="Skrede I."/>
            <person name="Stenlid J."/>
            <person name="Wiebenga A."/>
            <person name="Xie X."/>
            <person name="Kues U."/>
            <person name="Hibbett D.S."/>
            <person name="Hoffmeister D."/>
            <person name="Hogberg N."/>
            <person name="Martin F."/>
            <person name="Grigoriev I.V."/>
            <person name="Watkinson S.C."/>
        </authorList>
    </citation>
    <scope>NUCLEOTIDE SEQUENCE</scope>
    <source>
        <strain evidence="8">S7.9</strain>
    </source>
</reference>
<dbReference type="EMBL" id="GL945448">
    <property type="protein sequence ID" value="EGO18512.1"/>
    <property type="molecule type" value="Genomic_DNA"/>
</dbReference>
<name>F8PEC5_SERL9</name>
<dbReference type="Gene3D" id="3.30.9.10">
    <property type="entry name" value="D-Amino Acid Oxidase, subunit A, domain 2"/>
    <property type="match status" value="1"/>
</dbReference>
<evidence type="ECO:0000256" key="4">
    <source>
        <dbReference type="ARBA" id="ARBA00022827"/>
    </source>
</evidence>
<dbReference type="PRINTS" id="PR00420">
    <property type="entry name" value="RNGMNOXGNASE"/>
</dbReference>
<dbReference type="InterPro" id="IPR038220">
    <property type="entry name" value="PHOX_C_sf"/>
</dbReference>
<dbReference type="SUPFAM" id="SSF51905">
    <property type="entry name" value="FAD/NAD(P)-binding domain"/>
    <property type="match status" value="1"/>
</dbReference>
<evidence type="ECO:0000313" key="8">
    <source>
        <dbReference type="EMBL" id="EGO18512.1"/>
    </source>
</evidence>
<dbReference type="Gene3D" id="3.50.50.60">
    <property type="entry name" value="FAD/NAD(P)-binding domain"/>
    <property type="match status" value="1"/>
</dbReference>
<dbReference type="Gene3D" id="3.40.30.20">
    <property type="match status" value="1"/>
</dbReference>
<dbReference type="Pfam" id="PF07976">
    <property type="entry name" value="Phe_hydrox_dim"/>
    <property type="match status" value="1"/>
</dbReference>
<dbReference type="SUPFAM" id="SSF54373">
    <property type="entry name" value="FAD-linked reductases, C-terminal domain"/>
    <property type="match status" value="1"/>
</dbReference>
<evidence type="ECO:0000259" key="7">
    <source>
        <dbReference type="Pfam" id="PF07976"/>
    </source>
</evidence>
<comment type="cofactor">
    <cofactor evidence="1">
        <name>FAD</name>
        <dbReference type="ChEBI" id="CHEBI:57692"/>
    </cofactor>
</comment>
<accession>F8PEC5</accession>
<gene>
    <name evidence="8" type="ORF">SERLADRAFT_418880</name>
</gene>
<sequence>MSNASTSYTDVIVVGAGPAGLMSALALCRLGLKVRIIDRRLPGESAGQADGIQPRTTEIWDSFGLGDELRRLGTHVHKTVIYNPNDEGTGIKESGPTLNIAVSSTRYPFEVLAPIAITEGILRKAIGEHGVKVEEPVIPISIDIDETTSQGSDNHPIQLTIAHLKEEYLRSQSIPQTQRGHLSKEEAAIERTEVIQSKFVVGGDGAHSWVRKSVNIAMEGEKTELSWGVIDFTPLTDFPTPWAKNIIQSPLSGAMGYLPRPNGTARMYILLKDPTSGSTDVSEVPDKDQAVERRIIKTIQDGFSPFKMEITDVTWANVYKVAQRVAARFSHSNRVFIAGDACHTHSPKSGQGANTSMTDACNLAWKIAYVIRGWAKPTLLDSYEAERRPYSFELIEFDKEIFKLFNPAGVSPEEYTELWRLHNMFTTGIGLKYSSSLIIPESQELADGLRIGERFPPGALVRHCDWNPVDIQDLISYNGKFKMMLFPGDITQPAIADQWEQAIEKLTASISDEELRMLDSFLVFKVPKETTAHKLRVPSFVPPKNVFMDDGLRVKDATGSLYREFGITGGVVALVRPDGHICLLLPLEASSVLDISKYLHSFCNLNSDRSCNLYLVVP</sequence>
<dbReference type="Proteomes" id="UP000008064">
    <property type="component" value="Unassembled WGS sequence"/>
</dbReference>
<dbReference type="RefSeq" id="XP_007324792.1">
    <property type="nucleotide sequence ID" value="XM_007324730.1"/>
</dbReference>
<dbReference type="SUPFAM" id="SSF52833">
    <property type="entry name" value="Thioredoxin-like"/>
    <property type="match status" value="1"/>
</dbReference>
<keyword evidence="5" id="KW-0560">Oxidoreductase</keyword>
<evidence type="ECO:0000259" key="6">
    <source>
        <dbReference type="Pfam" id="PF01494"/>
    </source>
</evidence>
<dbReference type="PANTHER" id="PTHR43004">
    <property type="entry name" value="TRK SYSTEM POTASSIUM UPTAKE PROTEIN"/>
    <property type="match status" value="1"/>
</dbReference>
<keyword evidence="4" id="KW-0274">FAD</keyword>
<dbReference type="InterPro" id="IPR002938">
    <property type="entry name" value="FAD-bd"/>
</dbReference>
<feature type="domain" description="Phenol hydroxylase-like C-terminal dimerisation" evidence="7">
    <location>
        <begin position="432"/>
        <end position="604"/>
    </location>
</feature>
<dbReference type="GO" id="GO:0071949">
    <property type="term" value="F:FAD binding"/>
    <property type="evidence" value="ECO:0007669"/>
    <property type="project" value="InterPro"/>
</dbReference>
<proteinExistence type="inferred from homology"/>
<dbReference type="AlphaFoldDB" id="F8PEC5"/>
<comment type="similarity">
    <text evidence="2">Belongs to the PheA/TfdB FAD monooxygenase family.</text>
</comment>
<dbReference type="PANTHER" id="PTHR43004:SF19">
    <property type="entry name" value="BINDING MONOOXYGENASE, PUTATIVE (JCVI)-RELATED"/>
    <property type="match status" value="1"/>
</dbReference>
<evidence type="ECO:0000256" key="3">
    <source>
        <dbReference type="ARBA" id="ARBA00022630"/>
    </source>
</evidence>
<dbReference type="OrthoDB" id="1716816at2759"/>
<evidence type="ECO:0000256" key="1">
    <source>
        <dbReference type="ARBA" id="ARBA00001974"/>
    </source>
</evidence>
<evidence type="ECO:0000256" key="2">
    <source>
        <dbReference type="ARBA" id="ARBA00007801"/>
    </source>
</evidence>
<dbReference type="InterPro" id="IPR012941">
    <property type="entry name" value="Phe_hydrox_C_dim_dom"/>
</dbReference>
<dbReference type="GeneID" id="18813762"/>
<evidence type="ECO:0008006" key="9">
    <source>
        <dbReference type="Google" id="ProtNLM"/>
    </source>
</evidence>
<keyword evidence="3" id="KW-0285">Flavoprotein</keyword>
<dbReference type="InterPro" id="IPR050641">
    <property type="entry name" value="RIFMO-like"/>
</dbReference>
<dbReference type="KEGG" id="sla:SERLADRAFT_418880"/>
<feature type="domain" description="FAD-binding" evidence="6">
    <location>
        <begin position="9"/>
        <end position="135"/>
    </location>
</feature>